<evidence type="ECO:0008006" key="2">
    <source>
        <dbReference type="Google" id="ProtNLM"/>
    </source>
</evidence>
<dbReference type="Pfam" id="PF07366">
    <property type="entry name" value="SnoaL"/>
    <property type="match status" value="1"/>
</dbReference>
<dbReference type="PANTHER" id="PTHR38436">
    <property type="entry name" value="POLYKETIDE CYCLASE SNOAL-LIKE DOMAIN"/>
    <property type="match status" value="1"/>
</dbReference>
<organism evidence="1">
    <name type="scientific">marine metagenome</name>
    <dbReference type="NCBI Taxonomy" id="408172"/>
    <lineage>
        <taxon>unclassified sequences</taxon>
        <taxon>metagenomes</taxon>
        <taxon>ecological metagenomes</taxon>
    </lineage>
</organism>
<dbReference type="InterPro" id="IPR009959">
    <property type="entry name" value="Cyclase_SnoaL-like"/>
</dbReference>
<dbReference type="Gene3D" id="3.10.450.50">
    <property type="match status" value="1"/>
</dbReference>
<gene>
    <name evidence="1" type="ORF">METZ01_LOCUS26284</name>
</gene>
<protein>
    <recommendedName>
        <fullName evidence="2">Ester cyclase</fullName>
    </recommendedName>
</protein>
<dbReference type="SUPFAM" id="SSF54427">
    <property type="entry name" value="NTF2-like"/>
    <property type="match status" value="1"/>
</dbReference>
<sequence length="123" mass="13377">MEDGFNQQDLSVVEASFTEDYVRHGYGGPSAHSLAEHIESLKNYHSSLSDARFEIQQMVSDGESVAVRYILRGIHTGTFMGVAPSGNEIERHAVAIFTIRDSKVVEGHIVSDSGGLLEQLQGG</sequence>
<accession>A0A381Q2Z6</accession>
<name>A0A381Q2Z6_9ZZZZ</name>
<dbReference type="EMBL" id="UINC01001179">
    <property type="protein sequence ID" value="SUZ73430.1"/>
    <property type="molecule type" value="Genomic_DNA"/>
</dbReference>
<dbReference type="InterPro" id="IPR032710">
    <property type="entry name" value="NTF2-like_dom_sf"/>
</dbReference>
<reference evidence="1" key="1">
    <citation type="submission" date="2018-05" db="EMBL/GenBank/DDBJ databases">
        <authorList>
            <person name="Lanie J.A."/>
            <person name="Ng W.-L."/>
            <person name="Kazmierczak K.M."/>
            <person name="Andrzejewski T.M."/>
            <person name="Davidsen T.M."/>
            <person name="Wayne K.J."/>
            <person name="Tettelin H."/>
            <person name="Glass J.I."/>
            <person name="Rusch D."/>
            <person name="Podicherti R."/>
            <person name="Tsui H.-C.T."/>
            <person name="Winkler M.E."/>
        </authorList>
    </citation>
    <scope>NUCLEOTIDE SEQUENCE</scope>
</reference>
<dbReference type="GO" id="GO:0030638">
    <property type="term" value="P:polyketide metabolic process"/>
    <property type="evidence" value="ECO:0007669"/>
    <property type="project" value="InterPro"/>
</dbReference>
<dbReference type="PANTHER" id="PTHR38436:SF1">
    <property type="entry name" value="ESTER CYCLASE"/>
    <property type="match status" value="1"/>
</dbReference>
<dbReference type="AlphaFoldDB" id="A0A381Q2Z6"/>
<evidence type="ECO:0000313" key="1">
    <source>
        <dbReference type="EMBL" id="SUZ73430.1"/>
    </source>
</evidence>
<proteinExistence type="predicted"/>